<comment type="caution">
    <text evidence="3">The sequence shown here is derived from an EMBL/GenBank/DDBJ whole genome shotgun (WGS) entry which is preliminary data.</text>
</comment>
<keyword evidence="4" id="KW-1185">Reference proteome</keyword>
<dbReference type="GO" id="GO:0046983">
    <property type="term" value="F:protein dimerization activity"/>
    <property type="evidence" value="ECO:0007669"/>
    <property type="project" value="InterPro"/>
</dbReference>
<evidence type="ECO:0000259" key="1">
    <source>
        <dbReference type="Pfam" id="PF05699"/>
    </source>
</evidence>
<dbReference type="EMBL" id="CARXXK010000001">
    <property type="protein sequence ID" value="CAI6349432.1"/>
    <property type="molecule type" value="Genomic_DNA"/>
</dbReference>
<evidence type="ECO:0000313" key="4">
    <source>
        <dbReference type="Proteomes" id="UP001160148"/>
    </source>
</evidence>
<dbReference type="Proteomes" id="UP001160148">
    <property type="component" value="Unassembled WGS sequence"/>
</dbReference>
<dbReference type="EMBL" id="CARXXK010000001">
    <property type="protein sequence ID" value="CAI6349859.1"/>
    <property type="molecule type" value="Genomic_DNA"/>
</dbReference>
<feature type="domain" description="HAT C-terminal dimerisation" evidence="1">
    <location>
        <begin position="550"/>
        <end position="611"/>
    </location>
</feature>
<gene>
    <name evidence="2" type="ORF">MEUPH1_LOCUS5993</name>
    <name evidence="3" type="ORF">MEUPH1_LOCUS6379</name>
</gene>
<sequence length="646" mass="75535">MEEFEDNPRKIKKYETKFKESWLTNENYKKWLVKIDEKKAKCSFCNVNFTVKWDGEKALTTHLNSENHKKTTQNLKNNSLMTKFMIKRNSSDELKVAIIEIASIYHAINHHHSYLSMDCGIKLNTSLYGDSVMAKKVHCGRTKAEAIVKNILSPNSIELAIQDLKMVTAFQNGSYFSIAIDASNKGSQKMYPIVVQYFHIQKGIQNKLMDFYEDPDETSLKIFENIENFIQQSNLDPELLSGFSADNASVNYGIRNSVYQKLLEKHPETKIIKANCNCHVIHNAARNSMKQLTYDVENLVLKVYAEFSNSAKRVKELQIFFEEFEIEYRKVLRHGPTRWLSLFKAVDRLIMSWPAVSSYFKYQGEEKCHQVIWKFVKNIDTTEMTDLSRKVTLPECFLYFIHHYMNILNEAILILETNSVTSVDLHNVMQGLKDKIENRLNDSFYGSKVTRSISSLQESELVMFKKEANEVYKKTIDYLKKKYDFNDSIFKMFSNFNLKNKTVEYDDALKSVNLLGLKNIEEDRLYDEVKNVQGVWVELSTMNLSSDLMWVELFKKNDFTELPKIIGKIFSIPISNAFVERVFSLMGNLWSDERNRLSVEMVKSELCVKLNYNMNCQEFLYFLKNPEQEKLLKCATNNIKYDFKLK</sequence>
<dbReference type="Pfam" id="PF05699">
    <property type="entry name" value="Dimer_Tnp_hAT"/>
    <property type="match status" value="1"/>
</dbReference>
<reference evidence="3 4" key="1">
    <citation type="submission" date="2023-01" db="EMBL/GenBank/DDBJ databases">
        <authorList>
            <person name="Whitehead M."/>
        </authorList>
    </citation>
    <scope>NUCLEOTIDE SEQUENCE [LARGE SCALE GENOMIC DNA]</scope>
</reference>
<dbReference type="PANTHER" id="PTHR37162">
    <property type="entry name" value="HAT FAMILY DIMERISATION DOMAINCONTAINING PROTEIN-RELATED"/>
    <property type="match status" value="1"/>
</dbReference>
<dbReference type="AlphaFoldDB" id="A0AAV0W236"/>
<name>A0AAV0W236_9HEMI</name>
<proteinExistence type="predicted"/>
<evidence type="ECO:0000313" key="3">
    <source>
        <dbReference type="EMBL" id="CAI6349859.1"/>
    </source>
</evidence>
<protein>
    <recommendedName>
        <fullName evidence="1">HAT C-terminal dimerisation domain-containing protein</fullName>
    </recommendedName>
</protein>
<dbReference type="PANTHER" id="PTHR37162:SF1">
    <property type="entry name" value="BED-TYPE DOMAIN-CONTAINING PROTEIN"/>
    <property type="match status" value="1"/>
</dbReference>
<evidence type="ECO:0000313" key="2">
    <source>
        <dbReference type="EMBL" id="CAI6349432.1"/>
    </source>
</evidence>
<dbReference type="SUPFAM" id="SSF53098">
    <property type="entry name" value="Ribonuclease H-like"/>
    <property type="match status" value="1"/>
</dbReference>
<organism evidence="3 4">
    <name type="scientific">Macrosiphum euphorbiae</name>
    <name type="common">potato aphid</name>
    <dbReference type="NCBI Taxonomy" id="13131"/>
    <lineage>
        <taxon>Eukaryota</taxon>
        <taxon>Metazoa</taxon>
        <taxon>Ecdysozoa</taxon>
        <taxon>Arthropoda</taxon>
        <taxon>Hexapoda</taxon>
        <taxon>Insecta</taxon>
        <taxon>Pterygota</taxon>
        <taxon>Neoptera</taxon>
        <taxon>Paraneoptera</taxon>
        <taxon>Hemiptera</taxon>
        <taxon>Sternorrhyncha</taxon>
        <taxon>Aphidomorpha</taxon>
        <taxon>Aphidoidea</taxon>
        <taxon>Aphididae</taxon>
        <taxon>Macrosiphini</taxon>
        <taxon>Macrosiphum</taxon>
    </lineage>
</organism>
<dbReference type="InterPro" id="IPR012337">
    <property type="entry name" value="RNaseH-like_sf"/>
</dbReference>
<accession>A0AAV0W236</accession>
<dbReference type="InterPro" id="IPR008906">
    <property type="entry name" value="HATC_C_dom"/>
</dbReference>